<evidence type="ECO:0000256" key="6">
    <source>
        <dbReference type="ARBA" id="ARBA00022982"/>
    </source>
</evidence>
<evidence type="ECO:0000313" key="11">
    <source>
        <dbReference type="EMBL" id="PQV63798.1"/>
    </source>
</evidence>
<evidence type="ECO:0000259" key="10">
    <source>
        <dbReference type="PROSITE" id="PS51379"/>
    </source>
</evidence>
<reference evidence="11 12" key="1">
    <citation type="journal article" date="2018" name="Syst. Appl. Microbiol.">
        <title>Abditibacterium utsteinense sp. nov., the first cultivated member of candidate phylum FBP, isolated from ice-free Antarctic soil samples.</title>
        <authorList>
            <person name="Tahon G."/>
            <person name="Tytgat B."/>
            <person name="Lebbe L."/>
            <person name="Carlier A."/>
            <person name="Willems A."/>
        </authorList>
    </citation>
    <scope>NUCLEOTIDE SEQUENCE [LARGE SCALE GENOMIC DNA]</scope>
    <source>
        <strain evidence="11 12">LMG 29911</strain>
    </source>
</reference>
<evidence type="ECO:0000256" key="2">
    <source>
        <dbReference type="ARBA" id="ARBA00001966"/>
    </source>
</evidence>
<keyword evidence="3 9" id="KW-0813">Transport</keyword>
<feature type="domain" description="4Fe-4S ferredoxin-type" evidence="10">
    <location>
        <begin position="33"/>
        <end position="62"/>
    </location>
</feature>
<dbReference type="Proteomes" id="UP000237684">
    <property type="component" value="Unassembled WGS sequence"/>
</dbReference>
<sequence length="80" mass="8850">MAYVITEPCIGVKDKACVEVCPTAAIHGGEEDAQMFINPDECTSCGACEIECPVAAIYDEYEVPQKWRHFIELNAAHFRA</sequence>
<keyword evidence="6 9" id="KW-0249">Electron transport</keyword>
<name>A0A2S8SSP8_9BACT</name>
<evidence type="ECO:0000313" key="12">
    <source>
        <dbReference type="Proteomes" id="UP000237684"/>
    </source>
</evidence>
<dbReference type="InterPro" id="IPR000813">
    <property type="entry name" value="7Fe_ferredoxin"/>
</dbReference>
<comment type="cofactor">
    <cofactor evidence="1">
        <name>[3Fe-4S] cluster</name>
        <dbReference type="ChEBI" id="CHEBI:21137"/>
    </cofactor>
</comment>
<dbReference type="PROSITE" id="PS00198">
    <property type="entry name" value="4FE4S_FER_1"/>
    <property type="match status" value="1"/>
</dbReference>
<dbReference type="InParanoid" id="A0A2S8SSP8"/>
<evidence type="ECO:0000256" key="7">
    <source>
        <dbReference type="ARBA" id="ARBA00023004"/>
    </source>
</evidence>
<keyword evidence="12" id="KW-1185">Reference proteome</keyword>
<dbReference type="AlphaFoldDB" id="A0A2S8SSP8"/>
<dbReference type="GO" id="GO:0009055">
    <property type="term" value="F:electron transfer activity"/>
    <property type="evidence" value="ECO:0007669"/>
    <property type="project" value="UniProtKB-UniRule"/>
</dbReference>
<evidence type="ECO:0000256" key="5">
    <source>
        <dbReference type="ARBA" id="ARBA00022723"/>
    </source>
</evidence>
<dbReference type="GO" id="GO:0046872">
    <property type="term" value="F:metal ion binding"/>
    <property type="evidence" value="ECO:0007669"/>
    <property type="project" value="UniProtKB-UniRule"/>
</dbReference>
<evidence type="ECO:0000256" key="8">
    <source>
        <dbReference type="ARBA" id="ARBA00023014"/>
    </source>
</evidence>
<keyword evidence="5 9" id="KW-0479">Metal-binding</keyword>
<dbReference type="GO" id="GO:0051539">
    <property type="term" value="F:4 iron, 4 sulfur cluster binding"/>
    <property type="evidence" value="ECO:0007669"/>
    <property type="project" value="UniProtKB-UniRule"/>
</dbReference>
<gene>
    <name evidence="11" type="ORF">B1R32_1082</name>
</gene>
<keyword evidence="7 9" id="KW-0408">Iron</keyword>
<comment type="function">
    <text evidence="9">Ferredoxins are iron-sulfur proteins that transfer electrons in a wide variety of metabolic reactions.</text>
</comment>
<dbReference type="Pfam" id="PF12838">
    <property type="entry name" value="Fer4_7"/>
    <property type="match status" value="1"/>
</dbReference>
<dbReference type="PRINTS" id="PR00354">
    <property type="entry name" value="7FE8SFRDOXIN"/>
</dbReference>
<keyword evidence="8 9" id="KW-0411">Iron-sulfur</keyword>
<dbReference type="Gene3D" id="3.30.70.20">
    <property type="match status" value="1"/>
</dbReference>
<dbReference type="OrthoDB" id="9803397at2"/>
<protein>
    <recommendedName>
        <fullName evidence="9">Ferredoxin</fullName>
    </recommendedName>
</protein>
<feature type="domain" description="4Fe-4S ferredoxin-type" evidence="10">
    <location>
        <begin position="1"/>
        <end position="31"/>
    </location>
</feature>
<dbReference type="PANTHER" id="PTHR42859">
    <property type="entry name" value="OXIDOREDUCTASE"/>
    <property type="match status" value="1"/>
</dbReference>
<proteinExistence type="predicted"/>
<dbReference type="PROSITE" id="PS51379">
    <property type="entry name" value="4FE4S_FER_2"/>
    <property type="match status" value="2"/>
</dbReference>
<dbReference type="SUPFAM" id="SSF54862">
    <property type="entry name" value="4Fe-4S ferredoxins"/>
    <property type="match status" value="1"/>
</dbReference>
<evidence type="ECO:0000256" key="1">
    <source>
        <dbReference type="ARBA" id="ARBA00001927"/>
    </source>
</evidence>
<dbReference type="EMBL" id="NIGF01000008">
    <property type="protein sequence ID" value="PQV63798.1"/>
    <property type="molecule type" value="Genomic_DNA"/>
</dbReference>
<dbReference type="PANTHER" id="PTHR42859:SF2">
    <property type="entry name" value="FERREDOXIN"/>
    <property type="match status" value="1"/>
</dbReference>
<dbReference type="RefSeq" id="WP_105483644.1">
    <property type="nucleotide sequence ID" value="NZ_NIGF01000008.1"/>
</dbReference>
<evidence type="ECO:0000256" key="3">
    <source>
        <dbReference type="ARBA" id="ARBA00022448"/>
    </source>
</evidence>
<comment type="caution">
    <text evidence="11">The sequence shown here is derived from an EMBL/GenBank/DDBJ whole genome shotgun (WGS) entry which is preliminary data.</text>
</comment>
<accession>A0A2S8SSP8</accession>
<dbReference type="InterPro" id="IPR050294">
    <property type="entry name" value="RnfB_subfamily"/>
</dbReference>
<dbReference type="InterPro" id="IPR017896">
    <property type="entry name" value="4Fe4S_Fe-S-bd"/>
</dbReference>
<organism evidence="11 12">
    <name type="scientific">Abditibacterium utsteinense</name>
    <dbReference type="NCBI Taxonomy" id="1960156"/>
    <lineage>
        <taxon>Bacteria</taxon>
        <taxon>Pseudomonadati</taxon>
        <taxon>Abditibacteriota</taxon>
        <taxon>Abditibacteriia</taxon>
        <taxon>Abditibacteriales</taxon>
        <taxon>Abditibacteriaceae</taxon>
        <taxon>Abditibacterium</taxon>
    </lineage>
</organism>
<evidence type="ECO:0000256" key="9">
    <source>
        <dbReference type="RuleBase" id="RU365098"/>
    </source>
</evidence>
<evidence type="ECO:0000256" key="4">
    <source>
        <dbReference type="ARBA" id="ARBA00022485"/>
    </source>
</evidence>
<keyword evidence="4 9" id="KW-0004">4Fe-4S</keyword>
<comment type="cofactor">
    <cofactor evidence="2 9">
        <name>[4Fe-4S] cluster</name>
        <dbReference type="ChEBI" id="CHEBI:49883"/>
    </cofactor>
</comment>
<dbReference type="InterPro" id="IPR017900">
    <property type="entry name" value="4Fe4S_Fe_S_CS"/>
</dbReference>